<dbReference type="GO" id="GO:0005758">
    <property type="term" value="C:mitochondrial intermembrane space"/>
    <property type="evidence" value="ECO:0007669"/>
    <property type="project" value="UniProtKB-SubCell"/>
</dbReference>
<keyword evidence="9" id="KW-0479">Metal-binding</keyword>
<dbReference type="AlphaFoldDB" id="A0A9Q0MZJ8"/>
<dbReference type="SUPFAM" id="SSF81296">
    <property type="entry name" value="E set domains"/>
    <property type="match status" value="1"/>
</dbReference>
<dbReference type="GO" id="GO:0008482">
    <property type="term" value="F:sulfite oxidase activity"/>
    <property type="evidence" value="ECO:0007669"/>
    <property type="project" value="UniProtKB-EC"/>
</dbReference>
<evidence type="ECO:0000313" key="15">
    <source>
        <dbReference type="Proteomes" id="UP001151699"/>
    </source>
</evidence>
<evidence type="ECO:0000256" key="10">
    <source>
        <dbReference type="ARBA" id="ARBA00023002"/>
    </source>
</evidence>
<proteinExistence type="predicted"/>
<dbReference type="InterPro" id="IPR036374">
    <property type="entry name" value="OxRdtase_Mopterin-bd_sf"/>
</dbReference>
<evidence type="ECO:0000256" key="9">
    <source>
        <dbReference type="ARBA" id="ARBA00022723"/>
    </source>
</evidence>
<keyword evidence="12" id="KW-0496">Mitochondrion</keyword>
<name>A0A9Q0MZJ8_9DIPT</name>
<dbReference type="PRINTS" id="PR00407">
    <property type="entry name" value="EUMOPTERIN"/>
</dbReference>
<organism evidence="14 15">
    <name type="scientific">Pseudolycoriella hygida</name>
    <dbReference type="NCBI Taxonomy" id="35572"/>
    <lineage>
        <taxon>Eukaryota</taxon>
        <taxon>Metazoa</taxon>
        <taxon>Ecdysozoa</taxon>
        <taxon>Arthropoda</taxon>
        <taxon>Hexapoda</taxon>
        <taxon>Insecta</taxon>
        <taxon>Pterygota</taxon>
        <taxon>Neoptera</taxon>
        <taxon>Endopterygota</taxon>
        <taxon>Diptera</taxon>
        <taxon>Nematocera</taxon>
        <taxon>Sciaroidea</taxon>
        <taxon>Sciaridae</taxon>
        <taxon>Pseudolycoriella</taxon>
    </lineage>
</organism>
<comment type="pathway">
    <text evidence="5">Energy metabolism; sulfur metabolism.</text>
</comment>
<dbReference type="OrthoDB" id="10051395at2759"/>
<comment type="caution">
    <text evidence="14">The sequence shown here is derived from an EMBL/GenBank/DDBJ whole genome shotgun (WGS) entry which is preliminary data.</text>
</comment>
<dbReference type="GO" id="GO:0030151">
    <property type="term" value="F:molybdenum ion binding"/>
    <property type="evidence" value="ECO:0007669"/>
    <property type="project" value="InterPro"/>
</dbReference>
<dbReference type="InterPro" id="IPR008335">
    <property type="entry name" value="Mopterin_OxRdtase_euk"/>
</dbReference>
<keyword evidence="10" id="KW-0560">Oxidoreductase</keyword>
<dbReference type="PANTHER" id="PTHR19372:SF7">
    <property type="entry name" value="SULFITE OXIDASE, MITOCHONDRIAL"/>
    <property type="match status" value="1"/>
</dbReference>
<evidence type="ECO:0000259" key="13">
    <source>
        <dbReference type="PROSITE" id="PS50255"/>
    </source>
</evidence>
<dbReference type="Pfam" id="PF00174">
    <property type="entry name" value="Oxidored_molyb"/>
    <property type="match status" value="1"/>
</dbReference>
<evidence type="ECO:0000256" key="5">
    <source>
        <dbReference type="ARBA" id="ARBA00004971"/>
    </source>
</evidence>
<protein>
    <recommendedName>
        <fullName evidence="6">sulfite oxidase</fullName>
        <ecNumber evidence="6">1.8.3.1</ecNumber>
    </recommendedName>
</protein>
<keyword evidence="11" id="KW-0408">Iron</keyword>
<comment type="cofactor">
    <cofactor evidence="2">
        <name>heme b</name>
        <dbReference type="ChEBI" id="CHEBI:60344"/>
    </cofactor>
</comment>
<evidence type="ECO:0000256" key="3">
    <source>
        <dbReference type="ARBA" id="ARBA00004569"/>
    </source>
</evidence>
<dbReference type="SUPFAM" id="SSF55856">
    <property type="entry name" value="Cytochrome b5-like heme/steroid binding domain"/>
    <property type="match status" value="1"/>
</dbReference>
<dbReference type="EMBL" id="WJQU01000002">
    <property type="protein sequence ID" value="KAJ6640868.1"/>
    <property type="molecule type" value="Genomic_DNA"/>
</dbReference>
<comment type="cofactor">
    <cofactor evidence="1">
        <name>Mo-molybdopterin</name>
        <dbReference type="ChEBI" id="CHEBI:71302"/>
    </cofactor>
</comment>
<dbReference type="GO" id="GO:0043546">
    <property type="term" value="F:molybdopterin cofactor binding"/>
    <property type="evidence" value="ECO:0007669"/>
    <property type="project" value="TreeGrafter"/>
</dbReference>
<dbReference type="Gene3D" id="3.90.420.10">
    <property type="entry name" value="Oxidoreductase, molybdopterin-binding domain"/>
    <property type="match status" value="1"/>
</dbReference>
<evidence type="ECO:0000256" key="2">
    <source>
        <dbReference type="ARBA" id="ARBA00001970"/>
    </source>
</evidence>
<dbReference type="InterPro" id="IPR000572">
    <property type="entry name" value="OxRdtase_Mopterin-bd_dom"/>
</dbReference>
<keyword evidence="15" id="KW-1185">Reference proteome</keyword>
<dbReference type="EC" id="1.8.3.1" evidence="6"/>
<feature type="domain" description="Cytochrome b5 heme-binding" evidence="13">
    <location>
        <begin position="69"/>
        <end position="147"/>
    </location>
</feature>
<dbReference type="Pfam" id="PF00173">
    <property type="entry name" value="Cyt-b5"/>
    <property type="match status" value="1"/>
</dbReference>
<comment type="pathway">
    <text evidence="4">Sulfur metabolism.</text>
</comment>
<dbReference type="PANTHER" id="PTHR19372">
    <property type="entry name" value="SULFITE REDUCTASE"/>
    <property type="match status" value="1"/>
</dbReference>
<evidence type="ECO:0000256" key="1">
    <source>
        <dbReference type="ARBA" id="ARBA00001924"/>
    </source>
</evidence>
<evidence type="ECO:0000256" key="8">
    <source>
        <dbReference type="ARBA" id="ARBA00022617"/>
    </source>
</evidence>
<dbReference type="InterPro" id="IPR036400">
    <property type="entry name" value="Cyt_B5-like_heme/steroid_sf"/>
</dbReference>
<dbReference type="Pfam" id="PF03404">
    <property type="entry name" value="Mo-co_dimer"/>
    <property type="match status" value="1"/>
</dbReference>
<dbReference type="FunFam" id="3.10.120.10:FF:000007">
    <property type="entry name" value="Sulfite oxidase, mitochondrial"/>
    <property type="match status" value="1"/>
</dbReference>
<dbReference type="Proteomes" id="UP001151699">
    <property type="component" value="Chromosome B"/>
</dbReference>
<dbReference type="InterPro" id="IPR014756">
    <property type="entry name" value="Ig_E-set"/>
</dbReference>
<evidence type="ECO:0000256" key="6">
    <source>
        <dbReference type="ARBA" id="ARBA00012505"/>
    </source>
</evidence>
<keyword evidence="7" id="KW-0500">Molybdenum</keyword>
<dbReference type="Gene3D" id="2.60.40.650">
    <property type="match status" value="1"/>
</dbReference>
<evidence type="ECO:0000256" key="11">
    <source>
        <dbReference type="ARBA" id="ARBA00023004"/>
    </source>
</evidence>
<dbReference type="PROSITE" id="PS50255">
    <property type="entry name" value="CYTOCHROME_B5_2"/>
    <property type="match status" value="1"/>
</dbReference>
<dbReference type="SMART" id="SM01117">
    <property type="entry name" value="Cyt-b5"/>
    <property type="match status" value="1"/>
</dbReference>
<evidence type="ECO:0000256" key="4">
    <source>
        <dbReference type="ARBA" id="ARBA00004678"/>
    </source>
</evidence>
<dbReference type="InterPro" id="IPR001199">
    <property type="entry name" value="Cyt_B5-like_heme/steroid-bd"/>
</dbReference>
<dbReference type="SUPFAM" id="SSF56524">
    <property type="entry name" value="Oxidoreductase molybdopterin-binding domain"/>
    <property type="match status" value="1"/>
</dbReference>
<reference evidence="14" key="1">
    <citation type="submission" date="2022-07" db="EMBL/GenBank/DDBJ databases">
        <authorList>
            <person name="Trinca V."/>
            <person name="Uliana J.V.C."/>
            <person name="Torres T.T."/>
            <person name="Ward R.J."/>
            <person name="Monesi N."/>
        </authorList>
    </citation>
    <scope>NUCLEOTIDE SEQUENCE</scope>
    <source>
        <strain evidence="14">HSMRA1968</strain>
        <tissue evidence="14">Whole embryos</tissue>
    </source>
</reference>
<evidence type="ECO:0000256" key="7">
    <source>
        <dbReference type="ARBA" id="ARBA00022505"/>
    </source>
</evidence>
<dbReference type="GO" id="GO:0020037">
    <property type="term" value="F:heme binding"/>
    <property type="evidence" value="ECO:0007669"/>
    <property type="project" value="TreeGrafter"/>
</dbReference>
<gene>
    <name evidence="14" type="primary">shop</name>
    <name evidence="14" type="ORF">Bhyg_05801</name>
</gene>
<accession>A0A9Q0MZJ8</accession>
<dbReference type="Gene3D" id="3.10.120.10">
    <property type="entry name" value="Cytochrome b5-like heme/steroid binding domain"/>
    <property type="match status" value="1"/>
</dbReference>
<dbReference type="CDD" id="cd02111">
    <property type="entry name" value="eukary_SO_Moco"/>
    <property type="match status" value="1"/>
</dbReference>
<evidence type="ECO:0000256" key="12">
    <source>
        <dbReference type="ARBA" id="ARBA00023128"/>
    </source>
</evidence>
<dbReference type="GO" id="GO:0006790">
    <property type="term" value="P:sulfur compound metabolic process"/>
    <property type="evidence" value="ECO:0007669"/>
    <property type="project" value="TreeGrafter"/>
</dbReference>
<evidence type="ECO:0000313" key="14">
    <source>
        <dbReference type="EMBL" id="KAJ6640868.1"/>
    </source>
</evidence>
<comment type="subcellular location">
    <subcellularLocation>
        <location evidence="3">Mitochondrion intermembrane space</location>
    </subcellularLocation>
</comment>
<sequence>MKSLIRKLPTVTHCLRLLWELLLEQRIASLNIQQQHPISEKKVLVEEEQYQNKAQPDAKAFHVTVRPDLPTYQLADVSKHNSKESGVWVTYGIGVYDITQFIPQHPGSDKIMLAAGGAIDPFWHTYQQHNTTEILTLLESFRIGNLNPLDDVGTKDLFDPWSNEPKRHPALQPRSERPFNAEPDTSLLIDSFLTPAEIFYVRNHLPVPDVEISDYELEIEDEVTGKNLTFKFEDIKNYEKHSITATIMCGGNRRSEMHNVKAVKGLSWGIAAVGNAVWSGPKLCEILKDLGIESDDKRHVHFEGLDEDPTSTKYSASITLAKAMDPRGDVILAYEMNGVPLSRDHGYPIRVVVPGVVGARNVKWLGRIIISTKESDSHWQQMDYKGFSPSTDWHNVDFLASPAIQNMPVTSAICSPTSKGTVKVVDGYVTVKGYAWSGGGNKIVRVDVTGDGGKSWQTAELEQESNDLSTVSIGRHWSWTLWTAKVPVVKGISDVEIWSKAVDSSYNVQPESFENTWNLRGMLSNAYSRVKVKLNW</sequence>
<dbReference type="InterPro" id="IPR005066">
    <property type="entry name" value="MoCF_OxRdtse_dimer"/>
</dbReference>
<keyword evidence="8" id="KW-0349">Heme</keyword>
<dbReference type="FunFam" id="3.90.420.10:FF:000002">
    <property type="entry name" value="sulfite oxidase, mitochondrial"/>
    <property type="match status" value="1"/>
</dbReference>